<dbReference type="EMBL" id="JAAALK010000288">
    <property type="protein sequence ID" value="KAG8054943.1"/>
    <property type="molecule type" value="Genomic_DNA"/>
</dbReference>
<evidence type="ECO:0000256" key="1">
    <source>
        <dbReference type="SAM" id="MobiDB-lite"/>
    </source>
</evidence>
<dbReference type="OrthoDB" id="1707312at2759"/>
<evidence type="ECO:0000313" key="2">
    <source>
        <dbReference type="EMBL" id="KAG8054943.1"/>
    </source>
</evidence>
<dbReference type="Proteomes" id="UP000729402">
    <property type="component" value="Unassembled WGS sequence"/>
</dbReference>
<reference evidence="2" key="2">
    <citation type="submission" date="2021-02" db="EMBL/GenBank/DDBJ databases">
        <authorList>
            <person name="Kimball J.A."/>
            <person name="Haas M.W."/>
            <person name="Macchietto M."/>
            <person name="Kono T."/>
            <person name="Duquette J."/>
            <person name="Shao M."/>
        </authorList>
    </citation>
    <scope>NUCLEOTIDE SEQUENCE</scope>
    <source>
        <tissue evidence="2">Fresh leaf tissue</tissue>
    </source>
</reference>
<feature type="compositionally biased region" description="Basic and acidic residues" evidence="1">
    <location>
        <begin position="98"/>
        <end position="110"/>
    </location>
</feature>
<sequence length="173" mass="18222">MSVEPAQQLNGGGGGSIAMVVRSAEGDAGTVGRLSLDLGGGDAGAFRKSTLLDDYERLAIEAQLSRAVLRRSYSEPSPSRLAVVTLQDDEEARPAAAGDRDRRAEKEKARAGGGQAPARRFWLLEALKRLLCWLGIGGARGGRAGLQEERAVPCPPAPAAPRVQLLEYITSAT</sequence>
<comment type="caution">
    <text evidence="2">The sequence shown here is derived from an EMBL/GenBank/DDBJ whole genome shotgun (WGS) entry which is preliminary data.</text>
</comment>
<accession>A0A8J5RQH0</accession>
<name>A0A8J5RQH0_ZIZPA</name>
<dbReference type="AlphaFoldDB" id="A0A8J5RQH0"/>
<feature type="region of interest" description="Disordered" evidence="1">
    <location>
        <begin position="79"/>
        <end position="112"/>
    </location>
</feature>
<evidence type="ECO:0000313" key="3">
    <source>
        <dbReference type="Proteomes" id="UP000729402"/>
    </source>
</evidence>
<protein>
    <submittedName>
        <fullName evidence="2">Uncharacterized protein</fullName>
    </submittedName>
</protein>
<dbReference type="PANTHER" id="PTHR48196:SF2">
    <property type="entry name" value="OS01G0822100 PROTEIN"/>
    <property type="match status" value="1"/>
</dbReference>
<reference evidence="2" key="1">
    <citation type="journal article" date="2021" name="bioRxiv">
        <title>Whole Genome Assembly and Annotation of Northern Wild Rice, Zizania palustris L., Supports a Whole Genome Duplication in the Zizania Genus.</title>
        <authorList>
            <person name="Haas M."/>
            <person name="Kono T."/>
            <person name="Macchietto M."/>
            <person name="Millas R."/>
            <person name="McGilp L."/>
            <person name="Shao M."/>
            <person name="Duquette J."/>
            <person name="Hirsch C.N."/>
            <person name="Kimball J."/>
        </authorList>
    </citation>
    <scope>NUCLEOTIDE SEQUENCE</scope>
    <source>
        <tissue evidence="2">Fresh leaf tissue</tissue>
    </source>
</reference>
<proteinExistence type="predicted"/>
<gene>
    <name evidence="2" type="ORF">GUJ93_ZPchr0001g32765</name>
</gene>
<dbReference type="PANTHER" id="PTHR48196">
    <property type="entry name" value="DUF630 DOMAIN-CONTAINING PROTEIN"/>
    <property type="match status" value="1"/>
</dbReference>
<keyword evidence="3" id="KW-1185">Reference proteome</keyword>
<organism evidence="2 3">
    <name type="scientific">Zizania palustris</name>
    <name type="common">Northern wild rice</name>
    <dbReference type="NCBI Taxonomy" id="103762"/>
    <lineage>
        <taxon>Eukaryota</taxon>
        <taxon>Viridiplantae</taxon>
        <taxon>Streptophyta</taxon>
        <taxon>Embryophyta</taxon>
        <taxon>Tracheophyta</taxon>
        <taxon>Spermatophyta</taxon>
        <taxon>Magnoliopsida</taxon>
        <taxon>Liliopsida</taxon>
        <taxon>Poales</taxon>
        <taxon>Poaceae</taxon>
        <taxon>BOP clade</taxon>
        <taxon>Oryzoideae</taxon>
        <taxon>Oryzeae</taxon>
        <taxon>Zizaniinae</taxon>
        <taxon>Zizania</taxon>
    </lineage>
</organism>